<dbReference type="GO" id="GO:0071555">
    <property type="term" value="P:cell wall organization"/>
    <property type="evidence" value="ECO:0007669"/>
    <property type="project" value="TreeGrafter"/>
</dbReference>
<sequence length="694" mass="76030">MENRGVTRRKAKSIKKFTNRMSARLMFVFAIVLALMSVLIVRIVKLNNTDGVRYEKKVLSQQTYTSSAVPFQRGSILDRNGTVLAYSEKVYNVILDVYYALSDEKYSGPTKKALTDSFKDITEKDIDTLYKNKASSRYSIIKKGISYEDMEKFKALTKKDENIQGVWFEEDYNRKYPYKTLACDVLGFTTSGNIGNWGIEQYYNDTLNGTNGVEFGYIDSDLKLERDLKPAVNGNTVVSTIDANVQKIVQKHIISFNKEYGSANMGVIVMNPNNGEIIAMASNEEYDLNKPTDLTPFYTQEKIDKMSEKKKMNILNKIWRNYTISDSYEPGSTFKPFTIAAALEENVIKQNSTFYCDGGENVQGTYVKCSKVTGHGEISLTQAIMYSCNDALMHIGLKEGGNLFVDYQKFFGFGSKTGIDLPGEDSGILKSKDSLSKLDLAISSFGQTFTTTMVQMAAGFSSLVNGGYYYEPHVVKEVLNSSGGIVSTYDKKLIKLSVSNATSAFLKNALYQTVEEGSASGAKVPGYKIGGKTGTAQKLPRPAGKHLVSFLGCVPTDNPQAVIYVVIDDPQKVAVQSSSLATEKAGAILKDIMPLLEIYPAAQSKTGNKAANTKKADANTSGDVKKNTENQNNNTGTQKTGEEPSNGNEGNAWNYEENLDVLPVEGDTSGDNPSGGSTPENNANQGENPAGEGN</sequence>
<dbReference type="Gene3D" id="3.40.710.10">
    <property type="entry name" value="DD-peptidase/beta-lactamase superfamily"/>
    <property type="match status" value="1"/>
</dbReference>
<proteinExistence type="inferred from homology"/>
<dbReference type="Proteomes" id="UP000184386">
    <property type="component" value="Unassembled WGS sequence"/>
</dbReference>
<dbReference type="PANTHER" id="PTHR30627">
    <property type="entry name" value="PEPTIDOGLYCAN D,D-TRANSPEPTIDASE"/>
    <property type="match status" value="1"/>
</dbReference>
<evidence type="ECO:0000256" key="2">
    <source>
        <dbReference type="ARBA" id="ARBA00007171"/>
    </source>
</evidence>
<dbReference type="GO" id="GO:0005886">
    <property type="term" value="C:plasma membrane"/>
    <property type="evidence" value="ECO:0007669"/>
    <property type="project" value="TreeGrafter"/>
</dbReference>
<keyword evidence="5" id="KW-0812">Transmembrane</keyword>
<dbReference type="InterPro" id="IPR005311">
    <property type="entry name" value="PBP_dimer"/>
</dbReference>
<evidence type="ECO:0000256" key="3">
    <source>
        <dbReference type="ARBA" id="ARBA00023136"/>
    </source>
</evidence>
<comment type="similarity">
    <text evidence="2">Belongs to the transpeptidase family.</text>
</comment>
<gene>
    <name evidence="8" type="ORF">SAMN02745136_01316</name>
</gene>
<evidence type="ECO:0000256" key="1">
    <source>
        <dbReference type="ARBA" id="ARBA00004370"/>
    </source>
</evidence>
<dbReference type="EMBL" id="FRAC01000008">
    <property type="protein sequence ID" value="SHJ95452.1"/>
    <property type="molecule type" value="Genomic_DNA"/>
</dbReference>
<evidence type="ECO:0000313" key="9">
    <source>
        <dbReference type="Proteomes" id="UP000184386"/>
    </source>
</evidence>
<dbReference type="GO" id="GO:0008658">
    <property type="term" value="F:penicillin binding"/>
    <property type="evidence" value="ECO:0007669"/>
    <property type="project" value="InterPro"/>
</dbReference>
<organism evidence="8 9">
    <name type="scientific">Anaerocolumna jejuensis DSM 15929</name>
    <dbReference type="NCBI Taxonomy" id="1121322"/>
    <lineage>
        <taxon>Bacteria</taxon>
        <taxon>Bacillati</taxon>
        <taxon>Bacillota</taxon>
        <taxon>Clostridia</taxon>
        <taxon>Lachnospirales</taxon>
        <taxon>Lachnospiraceae</taxon>
        <taxon>Anaerocolumna</taxon>
    </lineage>
</organism>
<evidence type="ECO:0000313" key="8">
    <source>
        <dbReference type="EMBL" id="SHJ95452.1"/>
    </source>
</evidence>
<dbReference type="InterPro" id="IPR036138">
    <property type="entry name" value="PBP_dimer_sf"/>
</dbReference>
<feature type="region of interest" description="Disordered" evidence="4">
    <location>
        <begin position="605"/>
        <end position="694"/>
    </location>
</feature>
<protein>
    <submittedName>
        <fullName evidence="8">Stage V sporulation protein D (Sporulation-specific penicillin-binding protein)</fullName>
    </submittedName>
</protein>
<dbReference type="AlphaFoldDB" id="A0A1M6NIR5"/>
<dbReference type="InterPro" id="IPR050515">
    <property type="entry name" value="Beta-lactam/transpept"/>
</dbReference>
<dbReference type="STRING" id="1121322.SAMN02745136_01316"/>
<dbReference type="Gene3D" id="3.90.1310.10">
    <property type="entry name" value="Penicillin-binding protein 2a (Domain 2)"/>
    <property type="match status" value="1"/>
</dbReference>
<evidence type="ECO:0000256" key="4">
    <source>
        <dbReference type="SAM" id="MobiDB-lite"/>
    </source>
</evidence>
<keyword evidence="3 5" id="KW-0472">Membrane</keyword>
<evidence type="ECO:0000256" key="5">
    <source>
        <dbReference type="SAM" id="Phobius"/>
    </source>
</evidence>
<keyword evidence="9" id="KW-1185">Reference proteome</keyword>
<feature type="domain" description="Penicillin-binding protein dimerisation" evidence="7">
    <location>
        <begin position="72"/>
        <end position="220"/>
    </location>
</feature>
<feature type="transmembrane region" description="Helical" evidence="5">
    <location>
        <begin position="21"/>
        <end position="44"/>
    </location>
</feature>
<dbReference type="Pfam" id="PF00905">
    <property type="entry name" value="Transpeptidase"/>
    <property type="match status" value="1"/>
</dbReference>
<dbReference type="SUPFAM" id="SSF56601">
    <property type="entry name" value="beta-lactamase/transpeptidase-like"/>
    <property type="match status" value="1"/>
</dbReference>
<name>A0A1M6NIR5_9FIRM</name>
<feature type="compositionally biased region" description="Polar residues" evidence="4">
    <location>
        <begin position="669"/>
        <end position="687"/>
    </location>
</feature>
<accession>A0A1M6NIR5</accession>
<dbReference type="PANTHER" id="PTHR30627:SF1">
    <property type="entry name" value="PEPTIDOGLYCAN D,D-TRANSPEPTIDASE FTSI"/>
    <property type="match status" value="1"/>
</dbReference>
<comment type="subcellular location">
    <subcellularLocation>
        <location evidence="1">Membrane</location>
    </subcellularLocation>
</comment>
<dbReference type="InterPro" id="IPR001460">
    <property type="entry name" value="PCN-bd_Tpept"/>
</dbReference>
<dbReference type="InterPro" id="IPR012338">
    <property type="entry name" value="Beta-lactam/transpept-like"/>
</dbReference>
<dbReference type="Pfam" id="PF03717">
    <property type="entry name" value="PBP_dimer"/>
    <property type="match status" value="1"/>
</dbReference>
<keyword evidence="5" id="KW-1133">Transmembrane helix</keyword>
<feature type="domain" description="Penicillin-binding protein transpeptidase" evidence="6">
    <location>
        <begin position="265"/>
        <end position="593"/>
    </location>
</feature>
<evidence type="ECO:0000259" key="7">
    <source>
        <dbReference type="Pfam" id="PF03717"/>
    </source>
</evidence>
<evidence type="ECO:0000259" key="6">
    <source>
        <dbReference type="Pfam" id="PF00905"/>
    </source>
</evidence>
<dbReference type="RefSeq" id="WP_073274105.1">
    <property type="nucleotide sequence ID" value="NZ_FRAC01000008.1"/>
</dbReference>
<reference evidence="8 9" key="1">
    <citation type="submission" date="2016-11" db="EMBL/GenBank/DDBJ databases">
        <authorList>
            <person name="Jaros S."/>
            <person name="Januszkiewicz K."/>
            <person name="Wedrychowicz H."/>
        </authorList>
    </citation>
    <scope>NUCLEOTIDE SEQUENCE [LARGE SCALE GENOMIC DNA]</scope>
    <source>
        <strain evidence="8 9">DSM 15929</strain>
    </source>
</reference>
<feature type="compositionally biased region" description="Low complexity" evidence="4">
    <location>
        <begin position="629"/>
        <end position="639"/>
    </location>
</feature>
<dbReference type="SUPFAM" id="SSF56519">
    <property type="entry name" value="Penicillin binding protein dimerisation domain"/>
    <property type="match status" value="1"/>
</dbReference>